<evidence type="ECO:0000313" key="9">
    <source>
        <dbReference type="EMBL" id="MBB3232959.1"/>
    </source>
</evidence>
<feature type="transmembrane region" description="Helical" evidence="7">
    <location>
        <begin position="81"/>
        <end position="105"/>
    </location>
</feature>
<dbReference type="Pfam" id="PF00510">
    <property type="entry name" value="COX3"/>
    <property type="match status" value="1"/>
</dbReference>
<evidence type="ECO:0000259" key="8">
    <source>
        <dbReference type="PROSITE" id="PS50253"/>
    </source>
</evidence>
<evidence type="ECO:0000256" key="1">
    <source>
        <dbReference type="ARBA" id="ARBA00004141"/>
    </source>
</evidence>
<evidence type="ECO:0000256" key="7">
    <source>
        <dbReference type="SAM" id="Phobius"/>
    </source>
</evidence>
<keyword evidence="3 6" id="KW-0812">Transmembrane</keyword>
<proteinExistence type="inferred from homology"/>
<sequence>MTLTLVLMAVLMGGIALWLFRQSLHVQPWVAESGPGRSVPAPMTASRTGLGVFLAVVTSVFSLTISAYLMRREMGTDWRSLTVPGVIWVNSALLVLASLALQLAWRAAGHGQEGRLRQALLAGGGLTLAFVAGQGVAWVRLEAAGYYLAANPANAFFYLLTVLHALHLLGGLVAWGRVLVRARGGAPAVQLRPSVELCALYWHFLLLVWVVILGLVLAT</sequence>
<dbReference type="AlphaFoldDB" id="A0A7W5HMR4"/>
<feature type="transmembrane region" description="Helical" evidence="7">
    <location>
        <begin position="200"/>
        <end position="218"/>
    </location>
</feature>
<comment type="caution">
    <text evidence="9">The sequence shown here is derived from an EMBL/GenBank/DDBJ whole genome shotgun (WGS) entry which is preliminary data.</text>
</comment>
<dbReference type="GO" id="GO:0019646">
    <property type="term" value="P:aerobic electron transport chain"/>
    <property type="evidence" value="ECO:0007669"/>
    <property type="project" value="InterPro"/>
</dbReference>
<evidence type="ECO:0000256" key="4">
    <source>
        <dbReference type="ARBA" id="ARBA00022989"/>
    </source>
</evidence>
<gene>
    <name evidence="9" type="ORF">FHR97_003840</name>
</gene>
<evidence type="ECO:0000256" key="3">
    <source>
        <dbReference type="ARBA" id="ARBA00022692"/>
    </source>
</evidence>
<dbReference type="InterPro" id="IPR013833">
    <property type="entry name" value="Cyt_c_oxidase_su3_a-hlx"/>
</dbReference>
<evidence type="ECO:0000256" key="5">
    <source>
        <dbReference type="ARBA" id="ARBA00023136"/>
    </source>
</evidence>
<dbReference type="InterPro" id="IPR024791">
    <property type="entry name" value="Cyt_c/ubiquinol_Oxase_su3"/>
</dbReference>
<keyword evidence="5 7" id="KW-0472">Membrane</keyword>
<dbReference type="InterPro" id="IPR035973">
    <property type="entry name" value="Cyt_c_oxidase_su3-like_sf"/>
</dbReference>
<dbReference type="InterPro" id="IPR000298">
    <property type="entry name" value="Cyt_c_oxidase-like_su3"/>
</dbReference>
<dbReference type="PROSITE" id="PS50253">
    <property type="entry name" value="COX3"/>
    <property type="match status" value="1"/>
</dbReference>
<feature type="transmembrane region" description="Helical" evidence="7">
    <location>
        <begin position="49"/>
        <end position="69"/>
    </location>
</feature>
<dbReference type="GO" id="GO:0004129">
    <property type="term" value="F:cytochrome-c oxidase activity"/>
    <property type="evidence" value="ECO:0007669"/>
    <property type="project" value="InterPro"/>
</dbReference>
<dbReference type="GO" id="GO:0005886">
    <property type="term" value="C:plasma membrane"/>
    <property type="evidence" value="ECO:0007669"/>
    <property type="project" value="UniProtKB-SubCell"/>
</dbReference>
<dbReference type="SUPFAM" id="SSF81452">
    <property type="entry name" value="Cytochrome c oxidase subunit III-like"/>
    <property type="match status" value="1"/>
</dbReference>
<name>A0A7W5HMR4_9GAMM</name>
<feature type="transmembrane region" description="Helical" evidence="7">
    <location>
        <begin position="156"/>
        <end position="180"/>
    </location>
</feature>
<dbReference type="PANTHER" id="PTHR11403">
    <property type="entry name" value="CYTOCHROME C OXIDASE SUBUNIT III"/>
    <property type="match status" value="1"/>
</dbReference>
<evidence type="ECO:0000256" key="2">
    <source>
        <dbReference type="ARBA" id="ARBA00010581"/>
    </source>
</evidence>
<keyword evidence="10" id="KW-1185">Reference proteome</keyword>
<feature type="domain" description="Heme-copper oxidase subunit III family profile" evidence="8">
    <location>
        <begin position="1"/>
        <end position="219"/>
    </location>
</feature>
<dbReference type="Proteomes" id="UP000518892">
    <property type="component" value="Unassembled WGS sequence"/>
</dbReference>
<evidence type="ECO:0000256" key="6">
    <source>
        <dbReference type="RuleBase" id="RU003376"/>
    </source>
</evidence>
<evidence type="ECO:0000313" key="10">
    <source>
        <dbReference type="Proteomes" id="UP000518892"/>
    </source>
</evidence>
<dbReference type="RefSeq" id="WP_183385379.1">
    <property type="nucleotide sequence ID" value="NZ_JACHXR010000018.1"/>
</dbReference>
<accession>A0A7W5HMR4</accession>
<feature type="transmembrane region" description="Helical" evidence="7">
    <location>
        <begin position="125"/>
        <end position="149"/>
    </location>
</feature>
<organism evidence="9 10">
    <name type="scientific">Halomonas stenophila</name>
    <dbReference type="NCBI Taxonomy" id="795312"/>
    <lineage>
        <taxon>Bacteria</taxon>
        <taxon>Pseudomonadati</taxon>
        <taxon>Pseudomonadota</taxon>
        <taxon>Gammaproteobacteria</taxon>
        <taxon>Oceanospirillales</taxon>
        <taxon>Halomonadaceae</taxon>
        <taxon>Halomonas</taxon>
    </lineage>
</organism>
<keyword evidence="4 7" id="KW-1133">Transmembrane helix</keyword>
<comment type="subcellular location">
    <subcellularLocation>
        <location evidence="6">Cell membrane</location>
        <topology evidence="6">Multi-pass membrane protein</topology>
    </subcellularLocation>
    <subcellularLocation>
        <location evidence="1">Membrane</location>
        <topology evidence="1">Multi-pass membrane protein</topology>
    </subcellularLocation>
</comment>
<reference evidence="9 10" key="1">
    <citation type="submission" date="2020-08" db="EMBL/GenBank/DDBJ databases">
        <title>Genomic Encyclopedia of Type Strains, Phase III (KMG-III): the genomes of soil and plant-associated and newly described type strains.</title>
        <authorList>
            <person name="Whitman W."/>
        </authorList>
    </citation>
    <scope>NUCLEOTIDE SEQUENCE [LARGE SCALE GENOMIC DNA]</scope>
    <source>
        <strain evidence="9 10">CECT 7744</strain>
    </source>
</reference>
<protein>
    <submittedName>
        <fullName evidence="9">Cytochrome c oxidase subunit 3</fullName>
    </submittedName>
</protein>
<comment type="similarity">
    <text evidence="2 6">Belongs to the cytochrome c oxidase subunit 3 family.</text>
</comment>
<dbReference type="PANTHER" id="PTHR11403:SF10">
    <property type="entry name" value="CYTOCHROME C OXIDASE"/>
    <property type="match status" value="1"/>
</dbReference>
<dbReference type="Gene3D" id="1.20.120.80">
    <property type="entry name" value="Cytochrome c oxidase, subunit III, four-helix bundle"/>
    <property type="match status" value="1"/>
</dbReference>
<dbReference type="EMBL" id="JACHXR010000018">
    <property type="protein sequence ID" value="MBB3232959.1"/>
    <property type="molecule type" value="Genomic_DNA"/>
</dbReference>